<feature type="transmembrane region" description="Helical" evidence="11">
    <location>
        <begin position="101"/>
        <end position="123"/>
    </location>
</feature>
<comment type="similarity">
    <text evidence="2">Belongs to the VKOR family.</text>
</comment>
<evidence type="ECO:0000259" key="12">
    <source>
        <dbReference type="SMART" id="SM00756"/>
    </source>
</evidence>
<keyword evidence="9" id="KW-0676">Redox-active center</keyword>
<dbReference type="SMART" id="SM00756">
    <property type="entry name" value="VKc"/>
    <property type="match status" value="1"/>
</dbReference>
<comment type="subcellular location">
    <subcellularLocation>
        <location evidence="1">Membrane</location>
        <topology evidence="1">Multi-pass membrane protein</topology>
    </subcellularLocation>
</comment>
<evidence type="ECO:0000256" key="7">
    <source>
        <dbReference type="ARBA" id="ARBA00023136"/>
    </source>
</evidence>
<keyword evidence="14" id="KW-1185">Reference proteome</keyword>
<evidence type="ECO:0000256" key="5">
    <source>
        <dbReference type="ARBA" id="ARBA00022989"/>
    </source>
</evidence>
<feature type="transmembrane region" description="Helical" evidence="11">
    <location>
        <begin position="41"/>
        <end position="60"/>
    </location>
</feature>
<reference evidence="13 14" key="1">
    <citation type="submission" date="2020-07" db="EMBL/GenBank/DDBJ databases">
        <title>Sequencing the genomes of 1000 actinobacteria strains.</title>
        <authorList>
            <person name="Klenk H.-P."/>
        </authorList>
    </citation>
    <scope>NUCLEOTIDE SEQUENCE [LARGE SCALE GENOMIC DNA]</scope>
    <source>
        <strain evidence="13 14">DSM 7487</strain>
    </source>
</reference>
<dbReference type="Proteomes" id="UP000521922">
    <property type="component" value="Unassembled WGS sequence"/>
</dbReference>
<feature type="region of interest" description="Disordered" evidence="10">
    <location>
        <begin position="1"/>
        <end position="30"/>
    </location>
</feature>
<keyword evidence="4" id="KW-0874">Quinone</keyword>
<evidence type="ECO:0000256" key="1">
    <source>
        <dbReference type="ARBA" id="ARBA00004141"/>
    </source>
</evidence>
<dbReference type="GO" id="GO:0016020">
    <property type="term" value="C:membrane"/>
    <property type="evidence" value="ECO:0007669"/>
    <property type="project" value="UniProtKB-SubCell"/>
</dbReference>
<evidence type="ECO:0000313" key="14">
    <source>
        <dbReference type="Proteomes" id="UP000521922"/>
    </source>
</evidence>
<name>A0A7Y9DP22_9ACTN</name>
<dbReference type="RefSeq" id="WP_179754206.1">
    <property type="nucleotide sequence ID" value="NZ_BAAAGN010000003.1"/>
</dbReference>
<organism evidence="13 14">
    <name type="scientific">Kineococcus aurantiacus</name>
    <dbReference type="NCBI Taxonomy" id="37633"/>
    <lineage>
        <taxon>Bacteria</taxon>
        <taxon>Bacillati</taxon>
        <taxon>Actinomycetota</taxon>
        <taxon>Actinomycetes</taxon>
        <taxon>Kineosporiales</taxon>
        <taxon>Kineosporiaceae</taxon>
        <taxon>Kineococcus</taxon>
    </lineage>
</organism>
<evidence type="ECO:0000256" key="2">
    <source>
        <dbReference type="ARBA" id="ARBA00006214"/>
    </source>
</evidence>
<evidence type="ECO:0000256" key="10">
    <source>
        <dbReference type="SAM" id="MobiDB-lite"/>
    </source>
</evidence>
<sequence length="228" mass="24527">MAGTTDRVAREDSAGGSTEDLPDGPPEGHLSAIPVSPRTRGLLLFLGGLLGFVAAFTLTVERIRLAEDPGYVPSCSINPVISCGNVMQTHQAALFGFPNPLIGIAAFAVSTFLGVLVLSRVVLPRWVERGYLVGITLGVVFIGWLIGQSLYRIHALCPYCVVVWAVVVPTFWTHLADGLDRGLVPVPRALRGAARVVVDYRALLVVLSFLAVVAMVATRFWAYWSTLL</sequence>
<feature type="domain" description="Vitamin K epoxide reductase" evidence="12">
    <location>
        <begin position="37"/>
        <end position="178"/>
    </location>
</feature>
<proteinExistence type="inferred from homology"/>
<dbReference type="EMBL" id="JACCBB010000001">
    <property type="protein sequence ID" value="NYD24058.1"/>
    <property type="molecule type" value="Genomic_DNA"/>
</dbReference>
<evidence type="ECO:0000256" key="8">
    <source>
        <dbReference type="ARBA" id="ARBA00023157"/>
    </source>
</evidence>
<keyword evidence="8" id="KW-1015">Disulfide bond</keyword>
<feature type="transmembrane region" description="Helical" evidence="11">
    <location>
        <begin position="153"/>
        <end position="172"/>
    </location>
</feature>
<protein>
    <submittedName>
        <fullName evidence="13">Putative membrane protein</fullName>
    </submittedName>
</protein>
<dbReference type="GO" id="GO:0016491">
    <property type="term" value="F:oxidoreductase activity"/>
    <property type="evidence" value="ECO:0007669"/>
    <property type="project" value="UniProtKB-KW"/>
</dbReference>
<dbReference type="InterPro" id="IPR038354">
    <property type="entry name" value="VKOR_sf"/>
</dbReference>
<evidence type="ECO:0000256" key="9">
    <source>
        <dbReference type="ARBA" id="ARBA00023284"/>
    </source>
</evidence>
<evidence type="ECO:0000256" key="3">
    <source>
        <dbReference type="ARBA" id="ARBA00022692"/>
    </source>
</evidence>
<keyword evidence="7 11" id="KW-0472">Membrane</keyword>
<dbReference type="Gene3D" id="1.20.1440.130">
    <property type="entry name" value="VKOR domain"/>
    <property type="match status" value="1"/>
</dbReference>
<dbReference type="Pfam" id="PF07884">
    <property type="entry name" value="VKOR"/>
    <property type="match status" value="1"/>
</dbReference>
<evidence type="ECO:0000256" key="11">
    <source>
        <dbReference type="SAM" id="Phobius"/>
    </source>
</evidence>
<evidence type="ECO:0000313" key="13">
    <source>
        <dbReference type="EMBL" id="NYD24058.1"/>
    </source>
</evidence>
<keyword evidence="5 11" id="KW-1133">Transmembrane helix</keyword>
<dbReference type="InterPro" id="IPR012932">
    <property type="entry name" value="VKOR"/>
</dbReference>
<comment type="caution">
    <text evidence="13">The sequence shown here is derived from an EMBL/GenBank/DDBJ whole genome shotgun (WGS) entry which is preliminary data.</text>
</comment>
<keyword evidence="3 11" id="KW-0812">Transmembrane</keyword>
<feature type="transmembrane region" description="Helical" evidence="11">
    <location>
        <begin position="130"/>
        <end position="147"/>
    </location>
</feature>
<evidence type="ECO:0000256" key="4">
    <source>
        <dbReference type="ARBA" id="ARBA00022719"/>
    </source>
</evidence>
<gene>
    <name evidence="13" type="ORF">BJ968_003598</name>
</gene>
<evidence type="ECO:0000256" key="6">
    <source>
        <dbReference type="ARBA" id="ARBA00023002"/>
    </source>
</evidence>
<keyword evidence="6" id="KW-0560">Oxidoreductase</keyword>
<dbReference type="AlphaFoldDB" id="A0A7Y9DP22"/>
<dbReference type="GO" id="GO:0048038">
    <property type="term" value="F:quinone binding"/>
    <property type="evidence" value="ECO:0007669"/>
    <property type="project" value="UniProtKB-KW"/>
</dbReference>
<dbReference type="InterPro" id="IPR041714">
    <property type="entry name" value="VKOR_Actinobacteria"/>
</dbReference>
<feature type="transmembrane region" description="Helical" evidence="11">
    <location>
        <begin position="202"/>
        <end position="224"/>
    </location>
</feature>
<accession>A0A7Y9DP22</accession>
<dbReference type="CDD" id="cd12922">
    <property type="entry name" value="VKOR_5"/>
    <property type="match status" value="1"/>
</dbReference>